<dbReference type="EMBL" id="JACGWM010000004">
    <property type="protein sequence ID" value="KAL0376707.1"/>
    <property type="molecule type" value="Genomic_DNA"/>
</dbReference>
<reference evidence="4" key="1">
    <citation type="submission" date="2020-06" db="EMBL/GenBank/DDBJ databases">
        <authorList>
            <person name="Li T."/>
            <person name="Hu X."/>
            <person name="Zhang T."/>
            <person name="Song X."/>
            <person name="Zhang H."/>
            <person name="Dai N."/>
            <person name="Sheng W."/>
            <person name="Hou X."/>
            <person name="Wei L."/>
        </authorList>
    </citation>
    <scope>NUCLEOTIDE SEQUENCE</scope>
    <source>
        <strain evidence="4">KEN8</strain>
        <tissue evidence="4">Leaf</tissue>
    </source>
</reference>
<gene>
    <name evidence="4" type="ORF">Scaly_0788300</name>
</gene>
<reference evidence="4" key="2">
    <citation type="journal article" date="2024" name="Plant">
        <title>Genomic evolution and insights into agronomic trait innovations of Sesamum species.</title>
        <authorList>
            <person name="Miao H."/>
            <person name="Wang L."/>
            <person name="Qu L."/>
            <person name="Liu H."/>
            <person name="Sun Y."/>
            <person name="Le M."/>
            <person name="Wang Q."/>
            <person name="Wei S."/>
            <person name="Zheng Y."/>
            <person name="Lin W."/>
            <person name="Duan Y."/>
            <person name="Cao H."/>
            <person name="Xiong S."/>
            <person name="Wang X."/>
            <person name="Wei L."/>
            <person name="Li C."/>
            <person name="Ma Q."/>
            <person name="Ju M."/>
            <person name="Zhao R."/>
            <person name="Li G."/>
            <person name="Mu C."/>
            <person name="Tian Q."/>
            <person name="Mei H."/>
            <person name="Zhang T."/>
            <person name="Gao T."/>
            <person name="Zhang H."/>
        </authorList>
    </citation>
    <scope>NUCLEOTIDE SEQUENCE</scope>
    <source>
        <strain evidence="4">KEN8</strain>
    </source>
</reference>
<evidence type="ECO:0000256" key="2">
    <source>
        <dbReference type="ARBA" id="ARBA00022801"/>
    </source>
</evidence>
<dbReference type="PANTHER" id="PTHR42776:SF4">
    <property type="entry name" value="ACYLAMINO-ACID-RELEASING ENZYME"/>
    <property type="match status" value="1"/>
</dbReference>
<accession>A0AAW2R928</accession>
<keyword evidence="2" id="KW-0378">Hydrolase</keyword>
<feature type="domain" description="Acylamino-acid-releasing enzyme N-terminal" evidence="3">
    <location>
        <begin position="78"/>
        <end position="293"/>
    </location>
</feature>
<proteinExistence type="inferred from homology"/>
<protein>
    <submittedName>
        <fullName evidence="4">Acylamino-acid-releasing enzyme</fullName>
    </submittedName>
</protein>
<dbReference type="AlphaFoldDB" id="A0AAW2R928"/>
<dbReference type="Pfam" id="PF19283">
    <property type="entry name" value="APEH_N"/>
    <property type="match status" value="1"/>
</dbReference>
<dbReference type="InterPro" id="IPR045550">
    <property type="entry name" value="AARE_N"/>
</dbReference>
<comment type="caution">
    <text evidence="4">The sequence shown here is derived from an EMBL/GenBank/DDBJ whole genome shotgun (WGS) entry which is preliminary data.</text>
</comment>
<evidence type="ECO:0000259" key="3">
    <source>
        <dbReference type="Pfam" id="PF19283"/>
    </source>
</evidence>
<evidence type="ECO:0000313" key="4">
    <source>
        <dbReference type="EMBL" id="KAL0376707.1"/>
    </source>
</evidence>
<dbReference type="GO" id="GO:0004252">
    <property type="term" value="F:serine-type endopeptidase activity"/>
    <property type="evidence" value="ECO:0007669"/>
    <property type="project" value="TreeGrafter"/>
</dbReference>
<dbReference type="PANTHER" id="PTHR42776">
    <property type="entry name" value="SERINE PEPTIDASE S9 FAMILY MEMBER"/>
    <property type="match status" value="1"/>
</dbReference>
<name>A0AAW2R928_9LAMI</name>
<sequence>MFSSFTSSMQKFEVCDFNLNISRALSVLSVMDDAGGSPTKQIPVGLDAATQEEYTSVSKLLQEFMDISTIDKAWTFKSVTGSKLLVIRNSEGDSPTHFEVWDPSQVKKEFAIPRSTHGSVYSDGWFEGISWNADETVIAYVAEEPDAPKPTFTGFGYKKEGNTDKDCGSWKGQGDWEEDWGETYAGKRQPALFVIDISSGEVLAVPGVGRKLSVGQVVWAPSIEGQQYLVFVGWPSDTRKLGIKYCYNRPCALYAVKAPLFKSEASLTKSNEAEDSLIIKLTQSISSAFFPCFRTRVCLGVEHQLRWDLVARDIMIARWERIGNSLVVVLGPIGNIC</sequence>
<organism evidence="4">
    <name type="scientific">Sesamum calycinum</name>
    <dbReference type="NCBI Taxonomy" id="2727403"/>
    <lineage>
        <taxon>Eukaryota</taxon>
        <taxon>Viridiplantae</taxon>
        <taxon>Streptophyta</taxon>
        <taxon>Embryophyta</taxon>
        <taxon>Tracheophyta</taxon>
        <taxon>Spermatophyta</taxon>
        <taxon>Magnoliopsida</taxon>
        <taxon>eudicotyledons</taxon>
        <taxon>Gunneridae</taxon>
        <taxon>Pentapetalae</taxon>
        <taxon>asterids</taxon>
        <taxon>lamiids</taxon>
        <taxon>Lamiales</taxon>
        <taxon>Pedaliaceae</taxon>
        <taxon>Sesamum</taxon>
    </lineage>
</organism>
<comment type="similarity">
    <text evidence="1">Belongs to the peptidase S9C family.</text>
</comment>
<evidence type="ECO:0000256" key="1">
    <source>
        <dbReference type="ARBA" id="ARBA00010040"/>
    </source>
</evidence>